<dbReference type="AlphaFoldDB" id="A0A0A9ADF8"/>
<dbReference type="EMBL" id="GBRH01248236">
    <property type="protein sequence ID" value="JAD49659.1"/>
    <property type="molecule type" value="Transcribed_RNA"/>
</dbReference>
<proteinExistence type="predicted"/>
<evidence type="ECO:0000313" key="1">
    <source>
        <dbReference type="EMBL" id="JAD49659.1"/>
    </source>
</evidence>
<organism evidence="1">
    <name type="scientific">Arundo donax</name>
    <name type="common">Giant reed</name>
    <name type="synonym">Donax arundinaceus</name>
    <dbReference type="NCBI Taxonomy" id="35708"/>
    <lineage>
        <taxon>Eukaryota</taxon>
        <taxon>Viridiplantae</taxon>
        <taxon>Streptophyta</taxon>
        <taxon>Embryophyta</taxon>
        <taxon>Tracheophyta</taxon>
        <taxon>Spermatophyta</taxon>
        <taxon>Magnoliopsida</taxon>
        <taxon>Liliopsida</taxon>
        <taxon>Poales</taxon>
        <taxon>Poaceae</taxon>
        <taxon>PACMAD clade</taxon>
        <taxon>Arundinoideae</taxon>
        <taxon>Arundineae</taxon>
        <taxon>Arundo</taxon>
    </lineage>
</organism>
<sequence length="90" mass="10076">MATQNPNKLKLFARTRHFCHVRNKYHRECMFSSFISINNLVLKTRGILAITICTTSHHISNSPRNVSNTVGVYAFEACTNICTCGTLGTV</sequence>
<name>A0A0A9ADF8_ARUDO</name>
<accession>A0A0A9ADF8</accession>
<reference evidence="1" key="1">
    <citation type="submission" date="2014-09" db="EMBL/GenBank/DDBJ databases">
        <authorList>
            <person name="Magalhaes I.L.F."/>
            <person name="Oliveira U."/>
            <person name="Santos F.R."/>
            <person name="Vidigal T.H.D.A."/>
            <person name="Brescovit A.D."/>
            <person name="Santos A.J."/>
        </authorList>
    </citation>
    <scope>NUCLEOTIDE SEQUENCE</scope>
    <source>
        <tissue evidence="1">Shoot tissue taken approximately 20 cm above the soil surface</tissue>
    </source>
</reference>
<reference evidence="1" key="2">
    <citation type="journal article" date="2015" name="Data Brief">
        <title>Shoot transcriptome of the giant reed, Arundo donax.</title>
        <authorList>
            <person name="Barrero R.A."/>
            <person name="Guerrero F.D."/>
            <person name="Moolhuijzen P."/>
            <person name="Goolsby J.A."/>
            <person name="Tidwell J."/>
            <person name="Bellgard S.E."/>
            <person name="Bellgard M.I."/>
        </authorList>
    </citation>
    <scope>NUCLEOTIDE SEQUENCE</scope>
    <source>
        <tissue evidence="1">Shoot tissue taken approximately 20 cm above the soil surface</tissue>
    </source>
</reference>
<protein>
    <submittedName>
        <fullName evidence="1">Uncharacterized protein</fullName>
    </submittedName>
</protein>